<evidence type="ECO:0000313" key="1">
    <source>
        <dbReference type="EMBL" id="CAL1686801.1"/>
    </source>
</evidence>
<protein>
    <submittedName>
        <fullName evidence="1">Uncharacterized protein</fullName>
    </submittedName>
</protein>
<sequence>MEQHKPASGERWRIGFTNGVGCKYQPLSDSPGMAREPLLATLLLITTYQSKPEQSFRAMLFLWFPNLA</sequence>
<organism evidence="1 2">
    <name type="scientific">Lasius platythorax</name>
    <dbReference type="NCBI Taxonomy" id="488582"/>
    <lineage>
        <taxon>Eukaryota</taxon>
        <taxon>Metazoa</taxon>
        <taxon>Ecdysozoa</taxon>
        <taxon>Arthropoda</taxon>
        <taxon>Hexapoda</taxon>
        <taxon>Insecta</taxon>
        <taxon>Pterygota</taxon>
        <taxon>Neoptera</taxon>
        <taxon>Endopterygota</taxon>
        <taxon>Hymenoptera</taxon>
        <taxon>Apocrita</taxon>
        <taxon>Aculeata</taxon>
        <taxon>Formicoidea</taxon>
        <taxon>Formicidae</taxon>
        <taxon>Formicinae</taxon>
        <taxon>Lasius</taxon>
        <taxon>Lasius</taxon>
    </lineage>
</organism>
<name>A0AAV2P4S7_9HYME</name>
<reference evidence="1" key="1">
    <citation type="submission" date="2024-04" db="EMBL/GenBank/DDBJ databases">
        <authorList>
            <consortium name="Molecular Ecology Group"/>
        </authorList>
    </citation>
    <scope>NUCLEOTIDE SEQUENCE</scope>
</reference>
<accession>A0AAV2P4S7</accession>
<proteinExistence type="predicted"/>
<dbReference type="AlphaFoldDB" id="A0AAV2P4S7"/>
<keyword evidence="2" id="KW-1185">Reference proteome</keyword>
<evidence type="ECO:0000313" key="2">
    <source>
        <dbReference type="Proteomes" id="UP001497644"/>
    </source>
</evidence>
<dbReference type="EMBL" id="OZ034830">
    <property type="protein sequence ID" value="CAL1686801.1"/>
    <property type="molecule type" value="Genomic_DNA"/>
</dbReference>
<gene>
    <name evidence="1" type="ORF">LPLAT_LOCUS12125</name>
</gene>
<dbReference type="Proteomes" id="UP001497644">
    <property type="component" value="Chromosome 7"/>
</dbReference>